<proteinExistence type="predicted"/>
<reference evidence="2" key="1">
    <citation type="journal article" date="2020" name="Nature">
        <title>Giant virus diversity and host interactions through global metagenomics.</title>
        <authorList>
            <person name="Schulz F."/>
            <person name="Roux S."/>
            <person name="Paez-Espino D."/>
            <person name="Jungbluth S."/>
            <person name="Walsh D.A."/>
            <person name="Denef V.J."/>
            <person name="McMahon K.D."/>
            <person name="Konstantinidis K.T."/>
            <person name="Eloe-Fadrosh E.A."/>
            <person name="Kyrpides N.C."/>
            <person name="Woyke T."/>
        </authorList>
    </citation>
    <scope>NUCLEOTIDE SEQUENCE</scope>
    <source>
        <strain evidence="2">GVMAG-M-3300001351-8</strain>
    </source>
</reference>
<sequence length="59" mass="6931">MEWGDMYKRGADLRYTTPQQTDSSNGNTLGTKRYILSIESIDRLNQSTQINFIQKFERI</sequence>
<name>A0A6C0EJ84_9ZZZZ</name>
<evidence type="ECO:0000256" key="1">
    <source>
        <dbReference type="SAM" id="MobiDB-lite"/>
    </source>
</evidence>
<evidence type="ECO:0000313" key="2">
    <source>
        <dbReference type="EMBL" id="QHT28792.1"/>
    </source>
</evidence>
<organism evidence="2">
    <name type="scientific">viral metagenome</name>
    <dbReference type="NCBI Taxonomy" id="1070528"/>
    <lineage>
        <taxon>unclassified sequences</taxon>
        <taxon>metagenomes</taxon>
        <taxon>organismal metagenomes</taxon>
    </lineage>
</organism>
<accession>A0A6C0EJ84</accession>
<feature type="compositionally biased region" description="Basic and acidic residues" evidence="1">
    <location>
        <begin position="1"/>
        <end position="12"/>
    </location>
</feature>
<dbReference type="EMBL" id="MN738864">
    <property type="protein sequence ID" value="QHT28792.1"/>
    <property type="molecule type" value="Genomic_DNA"/>
</dbReference>
<feature type="compositionally biased region" description="Polar residues" evidence="1">
    <location>
        <begin position="16"/>
        <end position="29"/>
    </location>
</feature>
<feature type="region of interest" description="Disordered" evidence="1">
    <location>
        <begin position="1"/>
        <end position="29"/>
    </location>
</feature>
<protein>
    <submittedName>
        <fullName evidence="2">Uncharacterized protein</fullName>
    </submittedName>
</protein>
<dbReference type="AlphaFoldDB" id="A0A6C0EJ84"/>